<dbReference type="Gene3D" id="3.30.565.10">
    <property type="entry name" value="Histidine kinase-like ATPase, C-terminal domain"/>
    <property type="match status" value="1"/>
</dbReference>
<proteinExistence type="predicted"/>
<name>A0A5R9GTH8_9PROT</name>
<dbReference type="SUPFAM" id="SSF55874">
    <property type="entry name" value="ATPase domain of HSP90 chaperone/DNA topoisomerase II/histidine kinase"/>
    <property type="match status" value="1"/>
</dbReference>
<dbReference type="GO" id="GO:0005524">
    <property type="term" value="F:ATP binding"/>
    <property type="evidence" value="ECO:0007669"/>
    <property type="project" value="UniProtKB-KW"/>
</dbReference>
<gene>
    <name evidence="1" type="ORF">FEF65_04875</name>
</gene>
<evidence type="ECO:0000313" key="1">
    <source>
        <dbReference type="EMBL" id="TLS68325.1"/>
    </source>
</evidence>
<reference evidence="1 2" key="1">
    <citation type="journal article" date="2019" name="Appl. Environ. Microbiol.">
        <title>Environmental Evidence and Genomic Insight of Iron-oxidizing Bacteria Preference Towards More Corrosion Resistant Stainless Steel at Higher Salinities.</title>
        <authorList>
            <person name="Garrison C.E."/>
            <person name="Price K.A."/>
            <person name="Field E.K."/>
        </authorList>
    </citation>
    <scope>NUCLEOTIDE SEQUENCE [LARGE SCALE GENOMIC DNA]</scope>
    <source>
        <strain evidence="1 2">P3</strain>
    </source>
</reference>
<comment type="caution">
    <text evidence="1">The sequence shown here is derived from an EMBL/GenBank/DDBJ whole genome shotgun (WGS) entry which is preliminary data.</text>
</comment>
<keyword evidence="2" id="KW-1185">Reference proteome</keyword>
<evidence type="ECO:0000313" key="2">
    <source>
        <dbReference type="Proteomes" id="UP000306585"/>
    </source>
</evidence>
<dbReference type="AlphaFoldDB" id="A0A5R9GTH8"/>
<accession>A0A5R9GTH8</accession>
<sequence>MIEELEVIPDPTSLIESMRAIGYSVETALADLVDNSISAGSSEIRIEYDASSEAFVAVLDNGRGMAAAELTDAMRHGSRNPNFPREHHDLGRFGLGLKTASLSQCRRLTVVSKQRSEVHARSWDLDYVQQENRWVVIVPKDEACHRLPLYNDLLSLSSGTLVVWQALDKMMSGSSKPQEEMRVRMSGLYHHLGFVFHRFSRKEESFQPINIVVNGLKVVAMDPFLSRNHFRQPLEGQEIRVRDAVINVKPYVLPPISHLTPDEVEIAGGKDGLRGSQGFYIYRNRRLVMWGTWFRLVPKSEFFKLTRVQVDIPNSLDDLWSLDIKKSAAFPPDIIRNRLKDLIPHFVDSSRKTITYPGRKQRNTSFLPLWNRIEPTHETFRYDINVEHPAISSVSEKLDKDGQKKLQALLDLIGTSIPFESIYADMSTDHRGSGEEKEIKELVDIATCILELTGLELEAVLKIDPLARFPQYHDKLVEELSI</sequence>
<dbReference type="EMBL" id="VBRY01000003">
    <property type="protein sequence ID" value="TLS68325.1"/>
    <property type="molecule type" value="Genomic_DNA"/>
</dbReference>
<protein>
    <submittedName>
        <fullName evidence="1">ATP-binding protein</fullName>
    </submittedName>
</protein>
<organism evidence="1 2">
    <name type="scientific">Mariprofundus erugo</name>
    <dbReference type="NCBI Taxonomy" id="2528639"/>
    <lineage>
        <taxon>Bacteria</taxon>
        <taxon>Pseudomonadati</taxon>
        <taxon>Pseudomonadota</taxon>
        <taxon>Candidatius Mariprofundia</taxon>
        <taxon>Mariprofundales</taxon>
        <taxon>Mariprofundaceae</taxon>
        <taxon>Mariprofundus</taxon>
    </lineage>
</organism>
<keyword evidence="1" id="KW-0067">ATP-binding</keyword>
<keyword evidence="1" id="KW-0547">Nucleotide-binding</keyword>
<dbReference type="Proteomes" id="UP000306585">
    <property type="component" value="Unassembled WGS sequence"/>
</dbReference>
<dbReference type="RefSeq" id="WP_138238660.1">
    <property type="nucleotide sequence ID" value="NZ_VBRY01000003.1"/>
</dbReference>
<dbReference type="Pfam" id="PF13589">
    <property type="entry name" value="HATPase_c_3"/>
    <property type="match status" value="1"/>
</dbReference>
<dbReference type="InterPro" id="IPR036890">
    <property type="entry name" value="HATPase_C_sf"/>
</dbReference>